<name>A0ABN1B9J5_9LACT</name>
<organism evidence="1 2">
    <name type="scientific">Alkalibacterium indicireducens</name>
    <dbReference type="NCBI Taxonomy" id="398758"/>
    <lineage>
        <taxon>Bacteria</taxon>
        <taxon>Bacillati</taxon>
        <taxon>Bacillota</taxon>
        <taxon>Bacilli</taxon>
        <taxon>Lactobacillales</taxon>
        <taxon>Carnobacteriaceae</taxon>
        <taxon>Alkalibacterium</taxon>
    </lineage>
</organism>
<gene>
    <name evidence="1" type="ORF">GCM10008936_20280</name>
</gene>
<comment type="caution">
    <text evidence="1">The sequence shown here is derived from an EMBL/GenBank/DDBJ whole genome shotgun (WGS) entry which is preliminary data.</text>
</comment>
<sequence length="64" mass="7101">MAYFTQTSHVISAKSLSKIKSLTIRLFITDCTGEIFFTDMFLQGGTIATGWVGHVSEIQWTLDG</sequence>
<keyword evidence="2" id="KW-1185">Reference proteome</keyword>
<protein>
    <submittedName>
        <fullName evidence="1">Uncharacterized protein</fullName>
    </submittedName>
</protein>
<accession>A0ABN1B9J5</accession>
<evidence type="ECO:0000313" key="1">
    <source>
        <dbReference type="EMBL" id="GAA0493174.1"/>
    </source>
</evidence>
<proteinExistence type="predicted"/>
<evidence type="ECO:0000313" key="2">
    <source>
        <dbReference type="Proteomes" id="UP001410648"/>
    </source>
</evidence>
<reference evidence="1 2" key="1">
    <citation type="journal article" date="2019" name="Int. J. Syst. Evol. Microbiol.">
        <title>The Global Catalogue of Microorganisms (GCM) 10K type strain sequencing project: providing services to taxonomists for standard genome sequencing and annotation.</title>
        <authorList>
            <consortium name="The Broad Institute Genomics Platform"/>
            <consortium name="The Broad Institute Genome Sequencing Center for Infectious Disease"/>
            <person name="Wu L."/>
            <person name="Ma J."/>
        </authorList>
    </citation>
    <scope>NUCLEOTIDE SEQUENCE [LARGE SCALE GENOMIC DNA]</scope>
    <source>
        <strain evidence="1 2">JCM 14232</strain>
    </source>
</reference>
<dbReference type="EMBL" id="BAAADA010000190">
    <property type="protein sequence ID" value="GAA0493174.1"/>
    <property type="molecule type" value="Genomic_DNA"/>
</dbReference>
<dbReference type="Proteomes" id="UP001410648">
    <property type="component" value="Unassembled WGS sequence"/>
</dbReference>